<feature type="transmembrane region" description="Helical" evidence="2">
    <location>
        <begin position="155"/>
        <end position="178"/>
    </location>
</feature>
<keyword evidence="2" id="KW-0812">Transmembrane</keyword>
<feature type="transmembrane region" description="Helical" evidence="2">
    <location>
        <begin position="61"/>
        <end position="81"/>
    </location>
</feature>
<keyword evidence="2" id="KW-1133">Transmembrane helix</keyword>
<evidence type="ECO:0000256" key="2">
    <source>
        <dbReference type="SAM" id="Phobius"/>
    </source>
</evidence>
<feature type="transmembrane region" description="Helical" evidence="2">
    <location>
        <begin position="184"/>
        <end position="205"/>
    </location>
</feature>
<reference evidence="4" key="1">
    <citation type="submission" date="2020-05" db="EMBL/GenBank/DDBJ databases">
        <authorList>
            <person name="Chiriac C."/>
            <person name="Salcher M."/>
            <person name="Ghai R."/>
            <person name="Kavagutti S V."/>
        </authorList>
    </citation>
    <scope>NUCLEOTIDE SEQUENCE</scope>
</reference>
<feature type="transmembrane region" description="Helical" evidence="2">
    <location>
        <begin position="122"/>
        <end position="143"/>
    </location>
</feature>
<accession>A0A6J7GWI9</accession>
<sequence>MSALTTARVLAVALALACLAVLTSVAAHSAGLCQDPAWLFGCTDSAYDDPWSAARLRYRTIGIGALALGTLAWLTIGLTLPRTTHRSGDVPSGSFASGGAYATTTALGPVTAVATLVASRGALVGVLAAAAWCAVVAAVLIWWSLHLVTSRQRRAWFAAVLVVVIVLVTGALGTALLWPVLLLMGPVVSIFLGNLAGTATVYLFLSRARGAAIGSGEHVKNAGVLPRRWYWCAVSAAGLLVIGVAAVRAAGPVPAPSTDVVDSSDPVPEAGPEGTPAPQPLPMDGSPEQPAPPAVGLPPCGPDTVTIALTGWDFASGDSAVTLLAHNIGQSACALRGNPALRITQGGQDLDIRHRPLESYRLPSSPSAHGVELRPGERAEAAVFWRGYRNAADPATPQSVEVVASDGADPIPASIETDDGRGVGPAPFDVIEAAEILTSSWAPVE</sequence>
<dbReference type="InterPro" id="IPR025326">
    <property type="entry name" value="DUF4232"/>
</dbReference>
<feature type="transmembrane region" description="Helical" evidence="2">
    <location>
        <begin position="93"/>
        <end position="116"/>
    </location>
</feature>
<dbReference type="AlphaFoldDB" id="A0A6J7GWI9"/>
<feature type="region of interest" description="Disordered" evidence="1">
    <location>
        <begin position="254"/>
        <end position="298"/>
    </location>
</feature>
<dbReference type="Pfam" id="PF14016">
    <property type="entry name" value="DUF4232"/>
    <property type="match status" value="1"/>
</dbReference>
<dbReference type="EMBL" id="CAFBLX010000236">
    <property type="protein sequence ID" value="CAB4907849.1"/>
    <property type="molecule type" value="Genomic_DNA"/>
</dbReference>
<name>A0A6J7GWI9_9ZZZZ</name>
<gene>
    <name evidence="4" type="ORF">UFOPK3472_02835</name>
</gene>
<feature type="compositionally biased region" description="Pro residues" evidence="1">
    <location>
        <begin position="289"/>
        <end position="298"/>
    </location>
</feature>
<feature type="domain" description="DUF4232" evidence="3">
    <location>
        <begin position="300"/>
        <end position="418"/>
    </location>
</feature>
<feature type="transmembrane region" description="Helical" evidence="2">
    <location>
        <begin position="229"/>
        <end position="250"/>
    </location>
</feature>
<evidence type="ECO:0000313" key="4">
    <source>
        <dbReference type="EMBL" id="CAB4907849.1"/>
    </source>
</evidence>
<keyword evidence="2" id="KW-0472">Membrane</keyword>
<evidence type="ECO:0000256" key="1">
    <source>
        <dbReference type="SAM" id="MobiDB-lite"/>
    </source>
</evidence>
<protein>
    <submittedName>
        <fullName evidence="4">Unannotated protein</fullName>
    </submittedName>
</protein>
<evidence type="ECO:0000259" key="3">
    <source>
        <dbReference type="Pfam" id="PF14016"/>
    </source>
</evidence>
<organism evidence="4">
    <name type="scientific">freshwater metagenome</name>
    <dbReference type="NCBI Taxonomy" id="449393"/>
    <lineage>
        <taxon>unclassified sequences</taxon>
        <taxon>metagenomes</taxon>
        <taxon>ecological metagenomes</taxon>
    </lineage>
</organism>
<proteinExistence type="predicted"/>